<dbReference type="Proteomes" id="UP000040453">
    <property type="component" value="Unassembled WGS sequence"/>
</dbReference>
<evidence type="ECO:0000313" key="2">
    <source>
        <dbReference type="Proteomes" id="UP000040453"/>
    </source>
</evidence>
<dbReference type="AlphaFoldDB" id="A0A0A1MYG4"/>
<sequence length="139" mass="15651">MKRWYAVIAVLVLLAGCGNRDGEVIEPSAPEENNETTGTVMFQEIDITADGEQFHIVGQVRTEGNAFFYRIEQDGETIQEETTVDLEEADAGSFQSFQIMETFSEDTLSHEEPPFVVMYGKDEDDNEINANYVPIDTEE</sequence>
<dbReference type="PROSITE" id="PS51257">
    <property type="entry name" value="PROKAR_LIPOPROTEIN"/>
    <property type="match status" value="1"/>
</dbReference>
<accession>A0A0A1MYG4</accession>
<name>A0A0A1MYG4_9BACI</name>
<dbReference type="OrthoDB" id="2719060at2"/>
<evidence type="ECO:0008006" key="3">
    <source>
        <dbReference type="Google" id="ProtNLM"/>
    </source>
</evidence>
<evidence type="ECO:0000313" key="1">
    <source>
        <dbReference type="EMBL" id="CEI84569.1"/>
    </source>
</evidence>
<dbReference type="STRING" id="545501.BN997_04521"/>
<dbReference type="EMBL" id="CDGG01000001">
    <property type="protein sequence ID" value="CEI84569.1"/>
    <property type="molecule type" value="Genomic_DNA"/>
</dbReference>
<gene>
    <name evidence="1" type="ORF">BN997_04521</name>
</gene>
<protein>
    <recommendedName>
        <fullName evidence="3">Intracellular proteinase inhibitor</fullName>
    </recommendedName>
</protein>
<reference evidence="1 2" key="1">
    <citation type="submission" date="2014-11" db="EMBL/GenBank/DDBJ databases">
        <authorList>
            <person name="Urmite Genomes Urmite Genomes"/>
        </authorList>
    </citation>
    <scope>NUCLEOTIDE SEQUENCE [LARGE SCALE GENOMIC DNA]</scope>
    <source>
        <strain evidence="1 2">Oc5</strain>
    </source>
</reference>
<keyword evidence="2" id="KW-1185">Reference proteome</keyword>
<dbReference type="RefSeq" id="WP_052485098.1">
    <property type="nucleotide sequence ID" value="NZ_CDGG01000001.1"/>
</dbReference>
<organism evidence="1 2">
    <name type="scientific">Oceanobacillus oncorhynchi</name>
    <dbReference type="NCBI Taxonomy" id="545501"/>
    <lineage>
        <taxon>Bacteria</taxon>
        <taxon>Bacillati</taxon>
        <taxon>Bacillota</taxon>
        <taxon>Bacilli</taxon>
        <taxon>Bacillales</taxon>
        <taxon>Bacillaceae</taxon>
        <taxon>Oceanobacillus</taxon>
    </lineage>
</organism>
<proteinExistence type="predicted"/>